<keyword evidence="2" id="KW-0808">Transferase</keyword>
<dbReference type="InterPro" id="IPR000182">
    <property type="entry name" value="GNAT_dom"/>
</dbReference>
<protein>
    <submittedName>
        <fullName evidence="2">GNAT family N-acetyltransferase</fullName>
    </submittedName>
</protein>
<dbReference type="Pfam" id="PF00583">
    <property type="entry name" value="Acetyltransf_1"/>
    <property type="match status" value="1"/>
</dbReference>
<dbReference type="OrthoDB" id="9797990at2"/>
<sequence>MPDPAGLDIRALDSVDGVHAASRLFDEVWTGERSTMPANILRALEHVGNYVVGVFDGERMLAASAAFFGPPAERTLHSHITGVLPSAQGRGIGRAVKQHQRAWARERGVERITWTFDPLIARNAHFNLSVLGADVAEYLVDQYGPMDDDVNRGDASDRILVSWAVAPAEAPATEVVEAVAIPRDIETLRRATPADAARWRAGVRERFLALTAEGLRVSGFDPARGYLFARR</sequence>
<dbReference type="SUPFAM" id="SSF55729">
    <property type="entry name" value="Acyl-CoA N-acyltransferases (Nat)"/>
    <property type="match status" value="1"/>
</dbReference>
<proteinExistence type="predicted"/>
<dbReference type="InterPro" id="IPR016181">
    <property type="entry name" value="Acyl_CoA_acyltransferase"/>
</dbReference>
<dbReference type="CDD" id="cd04301">
    <property type="entry name" value="NAT_SF"/>
    <property type="match status" value="1"/>
</dbReference>
<organism evidence="2 3">
    <name type="scientific">Microbacterium hatanonis</name>
    <dbReference type="NCBI Taxonomy" id="404366"/>
    <lineage>
        <taxon>Bacteria</taxon>
        <taxon>Bacillati</taxon>
        <taxon>Actinomycetota</taxon>
        <taxon>Actinomycetes</taxon>
        <taxon>Micrococcales</taxon>
        <taxon>Microbacteriaceae</taxon>
        <taxon>Microbacterium</taxon>
    </lineage>
</organism>
<comment type="caution">
    <text evidence="2">The sequence shown here is derived from an EMBL/GenBank/DDBJ whole genome shotgun (WGS) entry which is preliminary data.</text>
</comment>
<dbReference type="PANTHER" id="PTHR41700:SF1">
    <property type="entry name" value="N-ACETYLTRANSFERASE DOMAIN-CONTAINING PROTEIN"/>
    <property type="match status" value="1"/>
</dbReference>
<accession>A0A5C8HV92</accession>
<dbReference type="EMBL" id="VRSV01000002">
    <property type="protein sequence ID" value="TXK09867.1"/>
    <property type="molecule type" value="Genomic_DNA"/>
</dbReference>
<dbReference type="GO" id="GO:0016747">
    <property type="term" value="F:acyltransferase activity, transferring groups other than amino-acyl groups"/>
    <property type="evidence" value="ECO:0007669"/>
    <property type="project" value="InterPro"/>
</dbReference>
<dbReference type="AlphaFoldDB" id="A0A5C8HV92"/>
<dbReference type="Gene3D" id="3.40.630.30">
    <property type="match status" value="1"/>
</dbReference>
<dbReference type="Proteomes" id="UP000321034">
    <property type="component" value="Unassembled WGS sequence"/>
</dbReference>
<name>A0A5C8HV92_9MICO</name>
<reference evidence="2 3" key="1">
    <citation type="submission" date="2019-08" db="EMBL/GenBank/DDBJ databases">
        <authorList>
            <person name="Dong K."/>
        </authorList>
    </citation>
    <scope>NUCLEOTIDE SEQUENCE [LARGE SCALE GENOMIC DNA]</scope>
    <source>
        <strain evidence="2 3">JCM14558</strain>
    </source>
</reference>
<feature type="domain" description="N-acetyltransferase" evidence="1">
    <location>
        <begin position="7"/>
        <end position="151"/>
    </location>
</feature>
<dbReference type="PANTHER" id="PTHR41700">
    <property type="entry name" value="GCN5-RELATED N-ACETYLTRANSFERASE"/>
    <property type="match status" value="1"/>
</dbReference>
<evidence type="ECO:0000313" key="3">
    <source>
        <dbReference type="Proteomes" id="UP000321034"/>
    </source>
</evidence>
<evidence type="ECO:0000259" key="1">
    <source>
        <dbReference type="PROSITE" id="PS51186"/>
    </source>
</evidence>
<dbReference type="InterPro" id="IPR038764">
    <property type="entry name" value="GNAT_N_AcTrfase_prd"/>
</dbReference>
<dbReference type="PROSITE" id="PS51186">
    <property type="entry name" value="GNAT"/>
    <property type="match status" value="1"/>
</dbReference>
<evidence type="ECO:0000313" key="2">
    <source>
        <dbReference type="EMBL" id="TXK09867.1"/>
    </source>
</evidence>
<keyword evidence="3" id="KW-1185">Reference proteome</keyword>
<gene>
    <name evidence="2" type="ORF">FVP77_13360</name>
</gene>
<dbReference type="RefSeq" id="WP_147895068.1">
    <property type="nucleotide sequence ID" value="NZ_BAAANR010000001.1"/>
</dbReference>